<evidence type="ECO:0000256" key="4">
    <source>
        <dbReference type="ARBA" id="ARBA00022989"/>
    </source>
</evidence>
<dbReference type="PRINTS" id="PR00447">
    <property type="entry name" value="NATRESASSCMP"/>
</dbReference>
<keyword evidence="5 7" id="KW-0472">Membrane</keyword>
<dbReference type="InterPro" id="IPR001046">
    <property type="entry name" value="NRAMP_fam"/>
</dbReference>
<dbReference type="GO" id="GO:0034755">
    <property type="term" value="P:iron ion transmembrane transport"/>
    <property type="evidence" value="ECO:0007669"/>
    <property type="project" value="TreeGrafter"/>
</dbReference>
<evidence type="ECO:0000256" key="2">
    <source>
        <dbReference type="ARBA" id="ARBA00009965"/>
    </source>
</evidence>
<organism evidence="8 9">
    <name type="scientific">Ensete ventricosum</name>
    <name type="common">Abyssinian banana</name>
    <name type="synonym">Musa ensete</name>
    <dbReference type="NCBI Taxonomy" id="4639"/>
    <lineage>
        <taxon>Eukaryota</taxon>
        <taxon>Viridiplantae</taxon>
        <taxon>Streptophyta</taxon>
        <taxon>Embryophyta</taxon>
        <taxon>Tracheophyta</taxon>
        <taxon>Spermatophyta</taxon>
        <taxon>Magnoliopsida</taxon>
        <taxon>Liliopsida</taxon>
        <taxon>Zingiberales</taxon>
        <taxon>Musaceae</taxon>
        <taxon>Ensete</taxon>
    </lineage>
</organism>
<evidence type="ECO:0008006" key="10">
    <source>
        <dbReference type="Google" id="ProtNLM"/>
    </source>
</evidence>
<evidence type="ECO:0000256" key="3">
    <source>
        <dbReference type="ARBA" id="ARBA00022692"/>
    </source>
</evidence>
<feature type="compositionally biased region" description="Polar residues" evidence="6">
    <location>
        <begin position="786"/>
        <end position="803"/>
    </location>
</feature>
<gene>
    <name evidence="8" type="ORF">OPV22_031841</name>
</gene>
<feature type="region of interest" description="Disordered" evidence="6">
    <location>
        <begin position="774"/>
        <end position="823"/>
    </location>
</feature>
<feature type="transmembrane region" description="Helical" evidence="7">
    <location>
        <begin position="251"/>
        <end position="274"/>
    </location>
</feature>
<name>A0AAV8PNC4_ENSVE</name>
<comment type="subcellular location">
    <subcellularLocation>
        <location evidence="1">Membrane</location>
        <topology evidence="1">Multi-pass membrane protein</topology>
    </subcellularLocation>
</comment>
<dbReference type="GO" id="GO:0015086">
    <property type="term" value="F:cadmium ion transmembrane transporter activity"/>
    <property type="evidence" value="ECO:0007669"/>
    <property type="project" value="TreeGrafter"/>
</dbReference>
<feature type="transmembrane region" description="Helical" evidence="7">
    <location>
        <begin position="439"/>
        <end position="460"/>
    </location>
</feature>
<feature type="transmembrane region" description="Helical" evidence="7">
    <location>
        <begin position="558"/>
        <end position="580"/>
    </location>
</feature>
<keyword evidence="4 7" id="KW-1133">Transmembrane helix</keyword>
<dbReference type="Proteomes" id="UP001222027">
    <property type="component" value="Unassembled WGS sequence"/>
</dbReference>
<dbReference type="GO" id="GO:0005886">
    <property type="term" value="C:plasma membrane"/>
    <property type="evidence" value="ECO:0007669"/>
    <property type="project" value="TreeGrafter"/>
</dbReference>
<feature type="transmembrane region" description="Helical" evidence="7">
    <location>
        <begin position="281"/>
        <end position="300"/>
    </location>
</feature>
<evidence type="ECO:0000256" key="1">
    <source>
        <dbReference type="ARBA" id="ARBA00004141"/>
    </source>
</evidence>
<evidence type="ECO:0000313" key="9">
    <source>
        <dbReference type="Proteomes" id="UP001222027"/>
    </source>
</evidence>
<feature type="region of interest" description="Disordered" evidence="6">
    <location>
        <begin position="1423"/>
        <end position="1455"/>
    </location>
</feature>
<feature type="compositionally biased region" description="Polar residues" evidence="6">
    <location>
        <begin position="646"/>
        <end position="656"/>
    </location>
</feature>
<feature type="transmembrane region" description="Helical" evidence="7">
    <location>
        <begin position="222"/>
        <end position="245"/>
    </location>
</feature>
<evidence type="ECO:0000256" key="5">
    <source>
        <dbReference type="ARBA" id="ARBA00023136"/>
    </source>
</evidence>
<feature type="transmembrane region" description="Helical" evidence="7">
    <location>
        <begin position="139"/>
        <end position="158"/>
    </location>
</feature>
<comment type="similarity">
    <text evidence="2">Belongs to the NRAMP (TC 2.A.55) family.</text>
</comment>
<feature type="transmembrane region" description="Helical" evidence="7">
    <location>
        <begin position="359"/>
        <end position="380"/>
    </location>
</feature>
<feature type="transmembrane region" description="Helical" evidence="7">
    <location>
        <begin position="412"/>
        <end position="432"/>
    </location>
</feature>
<accession>A0AAV8PNC4</accession>
<reference evidence="8 9" key="1">
    <citation type="submission" date="2022-12" db="EMBL/GenBank/DDBJ databases">
        <title>Chromosome-scale assembly of the Ensete ventricosum genome.</title>
        <authorList>
            <person name="Dussert Y."/>
            <person name="Stocks J."/>
            <person name="Wendawek A."/>
            <person name="Woldeyes F."/>
            <person name="Nichols R.A."/>
            <person name="Borrell J.S."/>
        </authorList>
    </citation>
    <scope>NUCLEOTIDE SEQUENCE [LARGE SCALE GENOMIC DNA]</scope>
    <source>
        <strain evidence="9">cv. Maze</strain>
        <tissue evidence="8">Seeds</tissue>
    </source>
</reference>
<dbReference type="PANTHER" id="PTHR11706:SF75">
    <property type="entry name" value="ETHYLENE-INSENSITIVE PROTEIN 2"/>
    <property type="match status" value="1"/>
</dbReference>
<feature type="transmembrane region" description="Helical" evidence="7">
    <location>
        <begin position="178"/>
        <end position="201"/>
    </location>
</feature>
<feature type="region of interest" description="Disordered" evidence="6">
    <location>
        <begin position="692"/>
        <end position="711"/>
    </location>
</feature>
<dbReference type="GO" id="GO:0009873">
    <property type="term" value="P:ethylene-activated signaling pathway"/>
    <property type="evidence" value="ECO:0007669"/>
    <property type="project" value="InterPro"/>
</dbReference>
<dbReference type="PIRSF" id="PIRSF037378">
    <property type="entry name" value="EIN2"/>
    <property type="match status" value="1"/>
</dbReference>
<protein>
    <recommendedName>
        <fullName evidence="10">Ethylene-insensitive protein 2</fullName>
    </recommendedName>
</protein>
<feature type="region of interest" description="Disordered" evidence="6">
    <location>
        <begin position="644"/>
        <end position="673"/>
    </location>
</feature>
<dbReference type="GO" id="GO:0005384">
    <property type="term" value="F:manganese ion transmembrane transporter activity"/>
    <property type="evidence" value="ECO:0007669"/>
    <property type="project" value="TreeGrafter"/>
</dbReference>
<evidence type="ECO:0000256" key="6">
    <source>
        <dbReference type="SAM" id="MobiDB-lite"/>
    </source>
</evidence>
<comment type="caution">
    <text evidence="8">The sequence shown here is derived from an EMBL/GenBank/DDBJ whole genome shotgun (WGS) entry which is preliminary data.</text>
</comment>
<dbReference type="EMBL" id="JAQQAF010000009">
    <property type="protein sequence ID" value="KAJ8458915.1"/>
    <property type="molecule type" value="Genomic_DNA"/>
</dbReference>
<proteinExistence type="inferred from homology"/>
<dbReference type="Pfam" id="PF01566">
    <property type="entry name" value="Nramp"/>
    <property type="match status" value="1"/>
</dbReference>
<feature type="transmembrane region" description="Helical" evidence="7">
    <location>
        <begin position="480"/>
        <end position="502"/>
    </location>
</feature>
<feature type="transmembrane region" description="Helical" evidence="7">
    <location>
        <begin position="514"/>
        <end position="538"/>
    </location>
</feature>
<sequence length="1469" mass="160860">MLPAVAAVEVWGRRRSCSVYFGYCGGDGDQSWLFKWTKIILFCRGFCVLEQPGKRLVEGLFLGESPAVIASGLVSVAVAAEEIITTRINCKKSTGRCFSLAEGYQQNLFGSIFNILKLQHNIFWRSYHQNMESRPSRGVMAHLFPSLGPALVISMGYIDLGKWLAAVDGGVRFGNDLVLLVLFFNLTAILCQYLATCVGIVTRKNLAQICSVEYSRTTCMILGVQYQLSMITSDLTMILGVAHGFNLLFSVNILASICFAAVASVLLPIFVDLLNDRKVEALYESLAGFALLLYVLGVLISQPEIPLPTSVTFPELSGETAYSLMALLGANIMAHNFYIHSSIVQQQKRLRNVPVTALLHDHFFAILFVFTGIFVVNYVLMNSTAAVFGSTGIELKFEDVSLLMDQIFRIPIAPVAIFLVLVFSSQITALTWKNDGQEILQYFFGANISVWVQVLLVKALSVISALCCAKCAGTEGICQLLIFCQVIQAMLLPSSVIPLFRVASSQSIMGTFKISWYLAIVALLAFFGMLASNVIFIAEILFGSSSWINDLWGGMSNGGIATCAAFLLVACVSMCFMLYLTVTPLKSATDEPETEIGMLPSRMDELELSRGRKDDVQDKTATNEYLLSVESALENTLEHHNDKSFLDSNIDQSDTAINPDHDCHQPTHDSVASDTAIDADHDCRQLTHDSVASDTTIDPEHDCQQPTHGLSASDTFSSAMFQNKESKSVNEVDLETMNKTSSASLFDRGVVERQESDVVQKGLTLKADISRDKDNEEVLVSKESVTKSLPPSTSEDSGSSNPVQVKVSDGGIGSESSSKSSGLGRSSRRQLAIILDEFWGHLFDFHGKPTQEAIGQKYDTLLGLNLKTVSSIKVDVGAESSINFCTDDDRGTIFSPNSMDYGSPKQMNMSKGELSYGFQMGSPSRSRNIQILNTPSQGLSSRQLDSNERPYSSLYLPQCSDNHDYQPATVHGYQIASYLKEIGSGRTPYLSKVSLEAPKISKSPPSIPPGFEDSVLYGDRQNGLGSLATSSLQSPKMPRVRKVQVEGPYFNPSLIEPSQNAGSSSYTKKYHSSPDISALIAASRNSLLNEANSGGPIAQPSLGRMISQQQHYLNPISKTGVSLAFDELYPPKLQRDVLPLKSKLNPDTRSLWSRQPFEQLFGMPNGGESRGDRAVTDKLSSASEELLSFADSELKLLQSLCFCITKLLKLEGSDWLFRHNGGCDEQLICKVSTTEKYMHIAGANDTNQLHSNRLQFLSSDQKLSSVQRNEEADTPYTLSLPNCGDGCVWQASLVVSFGVWCVHRILELSLVESRPELWGKYTYVLNRLQGILDLAFSRPRNPLSTCSCLELAPEGSNKFPLSQQSKPIRAPFTTASMILEIIKDVEIAVSGRKGRTGTAAGDVAFPKGKENLASVLKRYKRRLSNRTTGTHEGNRPTRRIGRGDIGPSERGGPAASATALCFGYIFWGS</sequence>
<keyword evidence="3 7" id="KW-0812">Transmembrane</keyword>
<feature type="compositionally biased region" description="Low complexity" evidence="6">
    <location>
        <begin position="814"/>
        <end position="823"/>
    </location>
</feature>
<evidence type="ECO:0000313" key="8">
    <source>
        <dbReference type="EMBL" id="KAJ8458915.1"/>
    </source>
</evidence>
<dbReference type="InterPro" id="IPR017187">
    <property type="entry name" value="EIN2"/>
</dbReference>
<evidence type="ECO:0000256" key="7">
    <source>
        <dbReference type="SAM" id="Phobius"/>
    </source>
</evidence>
<dbReference type="PANTHER" id="PTHR11706">
    <property type="entry name" value="SOLUTE CARRIER PROTEIN FAMILY 11 MEMBER"/>
    <property type="match status" value="1"/>
</dbReference>
<keyword evidence="9" id="KW-1185">Reference proteome</keyword>